<proteinExistence type="predicted"/>
<protein>
    <submittedName>
        <fullName evidence="6">CidA-associated membrane protein CidB</fullName>
    </submittedName>
</protein>
<keyword evidence="3 5" id="KW-1133">Transmembrane helix</keyword>
<name>A0A238HAW5_9BURK</name>
<reference evidence="6 7" key="1">
    <citation type="submission" date="2017-04" db="EMBL/GenBank/DDBJ databases">
        <authorList>
            <person name="Afonso C.L."/>
            <person name="Miller P.J."/>
            <person name="Scott M.A."/>
            <person name="Spackman E."/>
            <person name="Goraichik I."/>
            <person name="Dimitrov K.M."/>
            <person name="Suarez D.L."/>
            <person name="Swayne D.E."/>
        </authorList>
    </citation>
    <scope>NUCLEOTIDE SEQUENCE [LARGE SCALE GENOMIC DNA]</scope>
    <source>
        <strain evidence="6">LMG 28154</strain>
    </source>
</reference>
<dbReference type="PANTHER" id="PTHR30249:SF16">
    <property type="entry name" value="INNER MEMBRANE PROTEIN"/>
    <property type="match status" value="1"/>
</dbReference>
<feature type="transmembrane region" description="Helical" evidence="5">
    <location>
        <begin position="123"/>
        <end position="143"/>
    </location>
</feature>
<dbReference type="AlphaFoldDB" id="A0A238HAW5"/>
<dbReference type="InterPro" id="IPR007300">
    <property type="entry name" value="CidB/LrgB"/>
</dbReference>
<evidence type="ECO:0000256" key="5">
    <source>
        <dbReference type="SAM" id="Phobius"/>
    </source>
</evidence>
<evidence type="ECO:0000313" key="6">
    <source>
        <dbReference type="EMBL" id="SMG02661.1"/>
    </source>
</evidence>
<dbReference type="Proteomes" id="UP000198460">
    <property type="component" value="Unassembled WGS sequence"/>
</dbReference>
<evidence type="ECO:0000256" key="4">
    <source>
        <dbReference type="ARBA" id="ARBA00023136"/>
    </source>
</evidence>
<dbReference type="GO" id="GO:0016020">
    <property type="term" value="C:membrane"/>
    <property type="evidence" value="ECO:0007669"/>
    <property type="project" value="UniProtKB-SubCell"/>
</dbReference>
<evidence type="ECO:0000256" key="3">
    <source>
        <dbReference type="ARBA" id="ARBA00022989"/>
    </source>
</evidence>
<evidence type="ECO:0000256" key="1">
    <source>
        <dbReference type="ARBA" id="ARBA00004141"/>
    </source>
</evidence>
<feature type="transmembrane region" description="Helical" evidence="5">
    <location>
        <begin position="235"/>
        <end position="258"/>
    </location>
</feature>
<dbReference type="EMBL" id="FXAN01000106">
    <property type="protein sequence ID" value="SMG02661.1"/>
    <property type="molecule type" value="Genomic_DNA"/>
</dbReference>
<comment type="subcellular location">
    <subcellularLocation>
        <location evidence="1">Membrane</location>
        <topology evidence="1">Multi-pass membrane protein</topology>
    </subcellularLocation>
</comment>
<evidence type="ECO:0000256" key="2">
    <source>
        <dbReference type="ARBA" id="ARBA00022692"/>
    </source>
</evidence>
<dbReference type="PANTHER" id="PTHR30249">
    <property type="entry name" value="PUTATIVE SEROTONIN TRANSPORTER"/>
    <property type="match status" value="1"/>
</dbReference>
<feature type="transmembrane region" description="Helical" evidence="5">
    <location>
        <begin position="32"/>
        <end position="51"/>
    </location>
</feature>
<dbReference type="Pfam" id="PF04172">
    <property type="entry name" value="LrgB"/>
    <property type="match status" value="1"/>
</dbReference>
<accession>A0A238HAW5</accession>
<feature type="transmembrane region" description="Helical" evidence="5">
    <location>
        <begin position="179"/>
        <end position="201"/>
    </location>
</feature>
<organism evidence="6 7">
    <name type="scientific">Burkholderia singularis</name>
    <dbReference type="NCBI Taxonomy" id="1503053"/>
    <lineage>
        <taxon>Bacteria</taxon>
        <taxon>Pseudomonadati</taxon>
        <taxon>Pseudomonadota</taxon>
        <taxon>Betaproteobacteria</taxon>
        <taxon>Burkholderiales</taxon>
        <taxon>Burkholderiaceae</taxon>
        <taxon>Burkholderia</taxon>
        <taxon>pseudomallei group</taxon>
    </lineage>
</organism>
<gene>
    <name evidence="6" type="ORF">BSIN_1103</name>
</gene>
<keyword evidence="4 5" id="KW-0472">Membrane</keyword>
<feature type="transmembrane region" description="Helical" evidence="5">
    <location>
        <begin position="63"/>
        <end position="88"/>
    </location>
</feature>
<sequence>MRGVLSALPVVRRSISFDDIMTTPACALLAEPANTAISAGCFVLTIALYFASKRLYAYRKTLFFSPLVFVPALLVAFVALTGIPYPVYLRDTRWLMWLLGPATIAFAVPIYEYRELMRRHWFSLSVGVVVGIVAAVCGSLLLAKALHLSPELQRSLVTRSISTPFALAVSDRIHAPRDLSALFVIATGICGMLVGELVLALMPLRSRLARGALFGAAAHAVGTAKAREIGSEEGVVSSLTMMIAGVAMVLIAPLLTYLPI</sequence>
<feature type="transmembrane region" description="Helical" evidence="5">
    <location>
        <begin position="94"/>
        <end position="111"/>
    </location>
</feature>
<keyword evidence="2 5" id="KW-0812">Transmembrane</keyword>
<evidence type="ECO:0000313" key="7">
    <source>
        <dbReference type="Proteomes" id="UP000198460"/>
    </source>
</evidence>